<keyword evidence="2" id="KW-1185">Reference proteome</keyword>
<dbReference type="Proteomes" id="UP001500064">
    <property type="component" value="Unassembled WGS sequence"/>
</dbReference>
<proteinExistence type="predicted"/>
<name>A0ABN2HY88_9ACTN</name>
<comment type="caution">
    <text evidence="1">The sequence shown here is derived from an EMBL/GenBank/DDBJ whole genome shotgun (WGS) entry which is preliminary data.</text>
</comment>
<dbReference type="EMBL" id="BAAAMU010000212">
    <property type="protein sequence ID" value="GAA1695573.1"/>
    <property type="molecule type" value="Genomic_DNA"/>
</dbReference>
<reference evidence="1 2" key="1">
    <citation type="journal article" date="2019" name="Int. J. Syst. Evol. Microbiol.">
        <title>The Global Catalogue of Microorganisms (GCM) 10K type strain sequencing project: providing services to taxonomists for standard genome sequencing and annotation.</title>
        <authorList>
            <consortium name="The Broad Institute Genomics Platform"/>
            <consortium name="The Broad Institute Genome Sequencing Center for Infectious Disease"/>
            <person name="Wu L."/>
            <person name="Ma J."/>
        </authorList>
    </citation>
    <scope>NUCLEOTIDE SEQUENCE [LARGE SCALE GENOMIC DNA]</scope>
    <source>
        <strain evidence="1 2">JCM 13929</strain>
    </source>
</reference>
<evidence type="ECO:0000313" key="2">
    <source>
        <dbReference type="Proteomes" id="UP001500064"/>
    </source>
</evidence>
<protein>
    <recommendedName>
        <fullName evidence="3">Abortive infection protein-like C-terminal domain-containing protein</fullName>
    </recommendedName>
</protein>
<gene>
    <name evidence="1" type="ORF">GCM10009733_108960</name>
</gene>
<accession>A0ABN2HY88</accession>
<evidence type="ECO:0008006" key="3">
    <source>
        <dbReference type="Google" id="ProtNLM"/>
    </source>
</evidence>
<organism evidence="1 2">
    <name type="scientific">Nonomuraea maheshkhaliensis</name>
    <dbReference type="NCBI Taxonomy" id="419590"/>
    <lineage>
        <taxon>Bacteria</taxon>
        <taxon>Bacillati</taxon>
        <taxon>Actinomycetota</taxon>
        <taxon>Actinomycetes</taxon>
        <taxon>Streptosporangiales</taxon>
        <taxon>Streptosporangiaceae</taxon>
        <taxon>Nonomuraea</taxon>
    </lineage>
</organism>
<sequence length="273" mass="29876">MTGWQPLSVRRGVRNPEEPFEGVPDHLRHALEEWLRVPFGWHSKNGMNHSFMATVASTLRIRVQRTYETGGISDQIFAALERDEDLYLDCLDVCLYLSRSANVAALKQILETGGSAWTVNDAGSGLERRVDQTAKEAFLRVASPADSASQEIAAAWAAVYGRNPDPSDGWDHAIKAIEELLIPIVIPNKSKANLGGVAGELKANPSKWSFSLPANDVRGNGETLEGMIRHLWPNPDRHGGGAKRSPTQGEAEAVVHMAIAIIELCRGRLTKLP</sequence>
<evidence type="ECO:0000313" key="1">
    <source>
        <dbReference type="EMBL" id="GAA1695573.1"/>
    </source>
</evidence>